<dbReference type="InterPro" id="IPR056007">
    <property type="entry name" value="DUF7585"/>
</dbReference>
<feature type="transmembrane region" description="Helical" evidence="1">
    <location>
        <begin position="440"/>
        <end position="459"/>
    </location>
</feature>
<dbReference type="InterPro" id="IPR056006">
    <property type="entry name" value="DUF7584"/>
</dbReference>
<proteinExistence type="predicted"/>
<keyword evidence="1" id="KW-0812">Transmembrane</keyword>
<dbReference type="Pfam" id="PF24486">
    <property type="entry name" value="DUF7583"/>
    <property type="match status" value="1"/>
</dbReference>
<accession>A0A0K0EZD0</accession>
<reference evidence="7" key="2">
    <citation type="submission" date="2015-08" db="UniProtKB">
        <authorList>
            <consortium name="WormBaseParasite"/>
        </authorList>
    </citation>
    <scope>IDENTIFICATION</scope>
</reference>
<dbReference type="Proteomes" id="UP000035680">
    <property type="component" value="Unassembled WGS sequence"/>
</dbReference>
<evidence type="ECO:0000259" key="4">
    <source>
        <dbReference type="Pfam" id="PF24488"/>
    </source>
</evidence>
<feature type="chain" id="PRO_5005328871" description="6-cysteine protein" evidence="2">
    <location>
        <begin position="24"/>
        <end position="462"/>
    </location>
</feature>
<dbReference type="AlphaFoldDB" id="A0A0K0EZD0"/>
<dbReference type="STRING" id="75913.A0A0K0EZD0"/>
<name>A0A0K0EZD0_STRVS</name>
<reference evidence="6" key="1">
    <citation type="submission" date="2014-07" db="EMBL/GenBank/DDBJ databases">
        <authorList>
            <person name="Martin A.A"/>
            <person name="De Silva N."/>
        </authorList>
    </citation>
    <scope>NUCLEOTIDE SEQUENCE</scope>
</reference>
<dbReference type="Pfam" id="PF24490">
    <property type="entry name" value="DUF7585"/>
    <property type="match status" value="1"/>
</dbReference>
<keyword evidence="6" id="KW-1185">Reference proteome</keyword>
<evidence type="ECO:0000256" key="1">
    <source>
        <dbReference type="SAM" id="Phobius"/>
    </source>
</evidence>
<evidence type="ECO:0000313" key="6">
    <source>
        <dbReference type="Proteomes" id="UP000035680"/>
    </source>
</evidence>
<evidence type="ECO:0000313" key="7">
    <source>
        <dbReference type="WBParaSite" id="SVE_0188900.1"/>
    </source>
</evidence>
<evidence type="ECO:0000259" key="5">
    <source>
        <dbReference type="Pfam" id="PF24490"/>
    </source>
</evidence>
<evidence type="ECO:0000256" key="2">
    <source>
        <dbReference type="SAM" id="SignalP"/>
    </source>
</evidence>
<evidence type="ECO:0000259" key="3">
    <source>
        <dbReference type="Pfam" id="PF24486"/>
    </source>
</evidence>
<feature type="domain" description="DUF7585" evidence="5">
    <location>
        <begin position="28"/>
        <end position="217"/>
    </location>
</feature>
<organism evidence="6 7">
    <name type="scientific">Strongyloides venezuelensis</name>
    <name type="common">Threadworm</name>
    <dbReference type="NCBI Taxonomy" id="75913"/>
    <lineage>
        <taxon>Eukaryota</taxon>
        <taxon>Metazoa</taxon>
        <taxon>Ecdysozoa</taxon>
        <taxon>Nematoda</taxon>
        <taxon>Chromadorea</taxon>
        <taxon>Rhabditida</taxon>
        <taxon>Tylenchina</taxon>
        <taxon>Panagrolaimomorpha</taxon>
        <taxon>Strongyloidoidea</taxon>
        <taxon>Strongyloididae</taxon>
        <taxon>Strongyloides</taxon>
    </lineage>
</organism>
<protein>
    <recommendedName>
        <fullName evidence="8">6-cysteine protein</fullName>
    </recommendedName>
</protein>
<feature type="domain" description="DUF7583" evidence="3">
    <location>
        <begin position="330"/>
        <end position="424"/>
    </location>
</feature>
<sequence>MSSTLLFFTVVSTLMVLSSHVRGIEYKKFFPPTLKAIKRTTFPITVTAGNTYNMVLLKCPLKGYQHNIEDDSFEVNQNIQNLTLMNKCGNKPLSWIPLMKGLSESTIFNCGRLNIFYGVNSQTFYKWSYNVKWRNATNAGTFTKKYLISNMISTDQEKCPQIGTNILILTNMKKGGIVKVDPYDIKNLYVHQKFYFFVKPDPNNKNIIQEPCTIIKAFNLPPKIIILDHEKLSDELEPSQIKTINTTGTEKTKKNFNVQLYLKNNINFYRGERISLTKMRYIEGGPILIKNSGIIVTSNITIKGYELTKLEYIYESETRKQVISKMYYFGPSSADLKLDNVAVPYVKGEVTGQPNCSIFFMTVGYLQEIGYNGKKYARNTTQTKEKFEESGDLYYLKSNHESSVSLECIYRTPGGKITTRTNFVVNGSEKETETSSNLKITIYNAYNISLALSLFIIILRYF</sequence>
<dbReference type="InterPro" id="IPR056005">
    <property type="entry name" value="DUF7583"/>
</dbReference>
<feature type="domain" description="DUF7584" evidence="4">
    <location>
        <begin position="221"/>
        <end position="329"/>
    </location>
</feature>
<feature type="signal peptide" evidence="2">
    <location>
        <begin position="1"/>
        <end position="23"/>
    </location>
</feature>
<keyword evidence="2" id="KW-0732">Signal</keyword>
<keyword evidence="1" id="KW-1133">Transmembrane helix</keyword>
<evidence type="ECO:0008006" key="8">
    <source>
        <dbReference type="Google" id="ProtNLM"/>
    </source>
</evidence>
<dbReference type="WBParaSite" id="SVE_0188900.1">
    <property type="protein sequence ID" value="SVE_0188900.1"/>
    <property type="gene ID" value="SVE_0188900"/>
</dbReference>
<dbReference type="Pfam" id="PF24488">
    <property type="entry name" value="DUF7584"/>
    <property type="match status" value="1"/>
</dbReference>
<keyword evidence="1" id="KW-0472">Membrane</keyword>